<accession>A0A2G5FBK9</accession>
<evidence type="ECO:0000259" key="1">
    <source>
        <dbReference type="Pfam" id="PF03171"/>
    </source>
</evidence>
<proteinExistence type="predicted"/>
<dbReference type="InterPro" id="IPR027443">
    <property type="entry name" value="IPNS-like_sf"/>
</dbReference>
<dbReference type="AlphaFoldDB" id="A0A2G5FBK9"/>
<sequence>MWAEGNPKLCETLHSVATKLHELELIVLNILYQTYGVEKHYESQEKRFENTFRLLYKVPPQSDSLVVLGAHTDKGSLTIQCLDEVQGLERLSKECKWLQVSDIRGAFVVFVGDSLKAWSNGRQYAAKHRVVLSGDKERFSYSLFASPKEGVIVEVPEELVDQEHPLLYKPFNFMDFFNQLCVTDLKYNENPLEAYTGV</sequence>
<dbReference type="PANTHER" id="PTHR47990">
    <property type="entry name" value="2-OXOGLUTARATE (2OG) AND FE(II)-DEPENDENT OXYGENASE SUPERFAMILY PROTEIN-RELATED"/>
    <property type="match status" value="1"/>
</dbReference>
<dbReference type="Pfam" id="PF03171">
    <property type="entry name" value="2OG-FeII_Oxy"/>
    <property type="match status" value="1"/>
</dbReference>
<dbReference type="SUPFAM" id="SSF51197">
    <property type="entry name" value="Clavaminate synthase-like"/>
    <property type="match status" value="1"/>
</dbReference>
<dbReference type="OrthoDB" id="288590at2759"/>
<evidence type="ECO:0000313" key="2">
    <source>
        <dbReference type="EMBL" id="PIA65327.1"/>
    </source>
</evidence>
<dbReference type="Proteomes" id="UP000230069">
    <property type="component" value="Unassembled WGS sequence"/>
</dbReference>
<protein>
    <recommendedName>
        <fullName evidence="1">Isopenicillin N synthase-like Fe(2+) 2OG dioxygenase domain-containing protein</fullName>
    </recommendedName>
</protein>
<dbReference type="InterPro" id="IPR050231">
    <property type="entry name" value="Iron_ascorbate_oxido_reductase"/>
</dbReference>
<evidence type="ECO:0000313" key="3">
    <source>
        <dbReference type="Proteomes" id="UP000230069"/>
    </source>
</evidence>
<name>A0A2G5FBK9_AQUCA</name>
<dbReference type="Gene3D" id="2.60.120.330">
    <property type="entry name" value="B-lactam Antibiotic, Isopenicillin N Synthase, Chain"/>
    <property type="match status" value="1"/>
</dbReference>
<dbReference type="InterPro" id="IPR044861">
    <property type="entry name" value="IPNS-like_FE2OG_OXY"/>
</dbReference>
<dbReference type="STRING" id="218851.A0A2G5FBK9"/>
<reference evidence="2 3" key="1">
    <citation type="submission" date="2017-09" db="EMBL/GenBank/DDBJ databases">
        <title>WGS assembly of Aquilegia coerulea Goldsmith.</title>
        <authorList>
            <person name="Hodges S."/>
            <person name="Kramer E."/>
            <person name="Nordborg M."/>
            <person name="Tomkins J."/>
            <person name="Borevitz J."/>
            <person name="Derieg N."/>
            <person name="Yan J."/>
            <person name="Mihaltcheva S."/>
            <person name="Hayes R.D."/>
            <person name="Rokhsar D."/>
        </authorList>
    </citation>
    <scope>NUCLEOTIDE SEQUENCE [LARGE SCALE GENOMIC DNA]</scope>
    <source>
        <strain evidence="3">cv. Goldsmith</strain>
    </source>
</reference>
<dbReference type="InParanoid" id="A0A2G5FBK9"/>
<dbReference type="EMBL" id="KZ305018">
    <property type="protein sequence ID" value="PIA65327.1"/>
    <property type="molecule type" value="Genomic_DNA"/>
</dbReference>
<keyword evidence="3" id="KW-1185">Reference proteome</keyword>
<feature type="domain" description="Isopenicillin N synthase-like Fe(2+) 2OG dioxygenase" evidence="1">
    <location>
        <begin position="50"/>
        <end position="147"/>
    </location>
</feature>
<gene>
    <name evidence="2" type="ORF">AQUCO_00100656v1</name>
</gene>
<organism evidence="2 3">
    <name type="scientific">Aquilegia coerulea</name>
    <name type="common">Rocky mountain columbine</name>
    <dbReference type="NCBI Taxonomy" id="218851"/>
    <lineage>
        <taxon>Eukaryota</taxon>
        <taxon>Viridiplantae</taxon>
        <taxon>Streptophyta</taxon>
        <taxon>Embryophyta</taxon>
        <taxon>Tracheophyta</taxon>
        <taxon>Spermatophyta</taxon>
        <taxon>Magnoliopsida</taxon>
        <taxon>Ranunculales</taxon>
        <taxon>Ranunculaceae</taxon>
        <taxon>Thalictroideae</taxon>
        <taxon>Aquilegia</taxon>
    </lineage>
</organism>